<dbReference type="SUPFAM" id="SSF57701">
    <property type="entry name" value="Zn2/Cys6 DNA-binding domain"/>
    <property type="match status" value="1"/>
</dbReference>
<keyword evidence="2" id="KW-0479">Metal-binding</keyword>
<dbReference type="Proteomes" id="UP000078397">
    <property type="component" value="Unassembled WGS sequence"/>
</dbReference>
<comment type="subcellular location">
    <subcellularLocation>
        <location evidence="1">Nucleus</location>
    </subcellularLocation>
</comment>
<dbReference type="Gene3D" id="4.10.240.10">
    <property type="entry name" value="Zn(2)-C6 fungal-type DNA-binding domain"/>
    <property type="match status" value="1"/>
</dbReference>
<feature type="compositionally biased region" description="Polar residues" evidence="4">
    <location>
        <begin position="1"/>
        <end position="24"/>
    </location>
</feature>
<dbReference type="Pfam" id="PF04082">
    <property type="entry name" value="Fungal_trans"/>
    <property type="match status" value="1"/>
</dbReference>
<evidence type="ECO:0000259" key="5">
    <source>
        <dbReference type="PROSITE" id="PS50048"/>
    </source>
</evidence>
<keyword evidence="7" id="KW-1185">Reference proteome</keyword>
<comment type="caution">
    <text evidence="6">The sequence shown here is derived from an EMBL/GenBank/DDBJ whole genome shotgun (WGS) entry which is preliminary data.</text>
</comment>
<evidence type="ECO:0000256" key="4">
    <source>
        <dbReference type="SAM" id="MobiDB-lite"/>
    </source>
</evidence>
<dbReference type="KEGG" id="pchm:VFPPC_06346"/>
<dbReference type="PROSITE" id="PS00463">
    <property type="entry name" value="ZN2_CY6_FUNGAL_1"/>
    <property type="match status" value="1"/>
</dbReference>
<dbReference type="GO" id="GO:0006351">
    <property type="term" value="P:DNA-templated transcription"/>
    <property type="evidence" value="ECO:0007669"/>
    <property type="project" value="InterPro"/>
</dbReference>
<dbReference type="SMART" id="SM00066">
    <property type="entry name" value="GAL4"/>
    <property type="match status" value="1"/>
</dbReference>
<dbReference type="OrthoDB" id="3989227at2759"/>
<name>A0A179FJI9_METCM</name>
<evidence type="ECO:0000313" key="6">
    <source>
        <dbReference type="EMBL" id="OAQ65199.1"/>
    </source>
</evidence>
<dbReference type="STRING" id="1380566.A0A179FJI9"/>
<dbReference type="PANTHER" id="PTHR31001:SF50">
    <property type="entry name" value="ZN(II)2CYS6 TRANSCRIPTION FACTOR (EUROFUNG)"/>
    <property type="match status" value="1"/>
</dbReference>
<feature type="region of interest" description="Disordered" evidence="4">
    <location>
        <begin position="1"/>
        <end position="50"/>
    </location>
</feature>
<gene>
    <name evidence="6" type="ORF">VFPPC_06346</name>
</gene>
<organism evidence="6 7">
    <name type="scientific">Pochonia chlamydosporia 170</name>
    <dbReference type="NCBI Taxonomy" id="1380566"/>
    <lineage>
        <taxon>Eukaryota</taxon>
        <taxon>Fungi</taxon>
        <taxon>Dikarya</taxon>
        <taxon>Ascomycota</taxon>
        <taxon>Pezizomycotina</taxon>
        <taxon>Sordariomycetes</taxon>
        <taxon>Hypocreomycetidae</taxon>
        <taxon>Hypocreales</taxon>
        <taxon>Clavicipitaceae</taxon>
        <taxon>Pochonia</taxon>
    </lineage>
</organism>
<dbReference type="InterPro" id="IPR036864">
    <property type="entry name" value="Zn2-C6_fun-type_DNA-bd_sf"/>
</dbReference>
<dbReference type="PROSITE" id="PS50048">
    <property type="entry name" value="ZN2_CY6_FUNGAL_2"/>
    <property type="match status" value="1"/>
</dbReference>
<protein>
    <submittedName>
        <fullName evidence="6">Fungal specific transcription factor</fullName>
    </submittedName>
</protein>
<feature type="compositionally biased region" description="Low complexity" evidence="4">
    <location>
        <begin position="25"/>
        <end position="34"/>
    </location>
</feature>
<dbReference type="CDD" id="cd00067">
    <property type="entry name" value="GAL4"/>
    <property type="match status" value="1"/>
</dbReference>
<dbReference type="InterPro" id="IPR050613">
    <property type="entry name" value="Sec_Metabolite_Reg"/>
</dbReference>
<feature type="region of interest" description="Disordered" evidence="4">
    <location>
        <begin position="208"/>
        <end position="230"/>
    </location>
</feature>
<dbReference type="EMBL" id="LSBJ02000005">
    <property type="protein sequence ID" value="OAQ65199.1"/>
    <property type="molecule type" value="Genomic_DNA"/>
</dbReference>
<dbReference type="GO" id="GO:0005634">
    <property type="term" value="C:nucleus"/>
    <property type="evidence" value="ECO:0007669"/>
    <property type="project" value="UniProtKB-SubCell"/>
</dbReference>
<proteinExistence type="predicted"/>
<dbReference type="PANTHER" id="PTHR31001">
    <property type="entry name" value="UNCHARACTERIZED TRANSCRIPTIONAL REGULATORY PROTEIN"/>
    <property type="match status" value="1"/>
</dbReference>
<dbReference type="RefSeq" id="XP_018142513.1">
    <property type="nucleotide sequence ID" value="XM_018285393.1"/>
</dbReference>
<dbReference type="GO" id="GO:0003677">
    <property type="term" value="F:DNA binding"/>
    <property type="evidence" value="ECO:0007669"/>
    <property type="project" value="InterPro"/>
</dbReference>
<dbReference type="InterPro" id="IPR001138">
    <property type="entry name" value="Zn2Cys6_DnaBD"/>
</dbReference>
<reference evidence="6 7" key="1">
    <citation type="journal article" date="2016" name="PLoS Pathog.">
        <title>Biosynthesis of antibiotic leucinostatins in bio-control fungus Purpureocillium lilacinum and their inhibition on phytophthora revealed by genome mining.</title>
        <authorList>
            <person name="Wang G."/>
            <person name="Liu Z."/>
            <person name="Lin R."/>
            <person name="Li E."/>
            <person name="Mao Z."/>
            <person name="Ling J."/>
            <person name="Yang Y."/>
            <person name="Yin W.B."/>
            <person name="Xie B."/>
        </authorList>
    </citation>
    <scope>NUCLEOTIDE SEQUENCE [LARGE SCALE GENOMIC DNA]</scope>
    <source>
        <strain evidence="6">170</strain>
    </source>
</reference>
<dbReference type="GO" id="GO:0000981">
    <property type="term" value="F:DNA-binding transcription factor activity, RNA polymerase II-specific"/>
    <property type="evidence" value="ECO:0007669"/>
    <property type="project" value="InterPro"/>
</dbReference>
<evidence type="ECO:0000313" key="7">
    <source>
        <dbReference type="Proteomes" id="UP000078397"/>
    </source>
</evidence>
<feature type="compositionally biased region" description="Basic and acidic residues" evidence="4">
    <location>
        <begin position="143"/>
        <end position="154"/>
    </location>
</feature>
<feature type="domain" description="Zn(2)-C6 fungal-type" evidence="5">
    <location>
        <begin position="51"/>
        <end position="80"/>
    </location>
</feature>
<evidence type="ECO:0000256" key="2">
    <source>
        <dbReference type="ARBA" id="ARBA00022723"/>
    </source>
</evidence>
<evidence type="ECO:0000256" key="1">
    <source>
        <dbReference type="ARBA" id="ARBA00004123"/>
    </source>
</evidence>
<dbReference type="Pfam" id="PF00172">
    <property type="entry name" value="Zn_clus"/>
    <property type="match status" value="1"/>
</dbReference>
<sequence>MSSSSTSNWGISASRATSATSPEKSASSHVSPASQAPPPPSTAPTQRKLRSCVTCRTRKVRCDKTSPCSNCRRANIPCVVPSTEKLPRWARRLERATTRAESDDPATGQVFNRLKSLEGLVRELSGQLERVQAGGASSAVVPKDVEPREVRAGPDESSANLSTAQKQFGRLVIGDAGQSRYVDSGFWSRINDELNGLKMDTEVLHDDYESSEDEDMTSKDTPSTQELDRDPAERNAFMFGHNLDSRAVDLRRLHPLPSQLPFILNIFHTSINSMGQVVHMPTLNKMIRDLPSGDLSALSPPDEALMFAIYYSSITSMEDEDVTISFGSSKSDLMLKYRHGLELALAKADFLNTSDIAIVQALVISLMLVRRHDSPRYVWMMTGLLIRMAQALGLHRDGSNFAHLTPFEVETRRRLWWIVCVMDLRSSEDQGMDLTIADGSFDTKFPLSINDDDLHPDTKDMPEEREGLTDMTVPLVWYNHCHAMRQMYVMLTGKSGPQTLEKQSRLLDEIYGKLEERYLKYSNPDGNAQYLMFIGVTRIVVSKMTLVIYLPELFSSPTERFSDEVHTKLLVAAIEIAEFNHMLNGSKACQPWRWIFQTYTHWHAIVYLLLTAAQKPWSPTVERGWTALHSKWLIPARRSKDWNLRTWVPLRKLMAKAKQHRGAEIERLRGDHQAARALEEKDRGFPQPVSSGVFQGQGDVAEMFRVQWRQLVGLQAGYGANLTSEEVAASDTGGSGAVFGSEGNVKSGITSHGMGRNLGQGKGLNYDMDSFAPMSGESSGQPFDQDFSSWQWEESGILGNFPTGVDMEGVDFDVELDGTMDWNKWLQDVQ</sequence>
<dbReference type="InterPro" id="IPR007219">
    <property type="entry name" value="XnlR_reg_dom"/>
</dbReference>
<keyword evidence="3" id="KW-0539">Nucleus</keyword>
<dbReference type="AlphaFoldDB" id="A0A179FJI9"/>
<dbReference type="GeneID" id="28849387"/>
<accession>A0A179FJI9</accession>
<feature type="region of interest" description="Disordered" evidence="4">
    <location>
        <begin position="132"/>
        <end position="161"/>
    </location>
</feature>
<dbReference type="GO" id="GO:0008270">
    <property type="term" value="F:zinc ion binding"/>
    <property type="evidence" value="ECO:0007669"/>
    <property type="project" value="InterPro"/>
</dbReference>
<evidence type="ECO:0000256" key="3">
    <source>
        <dbReference type="ARBA" id="ARBA00023242"/>
    </source>
</evidence>
<dbReference type="SMART" id="SM00906">
    <property type="entry name" value="Fungal_trans"/>
    <property type="match status" value="1"/>
</dbReference>
<dbReference type="CDD" id="cd12148">
    <property type="entry name" value="fungal_TF_MHR"/>
    <property type="match status" value="1"/>
</dbReference>